<proteinExistence type="predicted"/>
<dbReference type="EMBL" id="FP929038">
    <property type="protein sequence ID" value="CBK81899.1"/>
    <property type="molecule type" value="Genomic_DNA"/>
</dbReference>
<protein>
    <submittedName>
        <fullName evidence="1">Uncharacterized protein</fullName>
    </submittedName>
</protein>
<name>D4JC28_9FIRM</name>
<sequence length="29" mass="3472">MQSGADEWVGKDDMPKLYISWKIYCWAYS</sequence>
<dbReference type="AlphaFoldDB" id="D4JC28"/>
<dbReference type="HOGENOM" id="CLU_3409083_0_0_9"/>
<dbReference type="Proteomes" id="UP000008798">
    <property type="component" value="Chromosome"/>
</dbReference>
<organism evidence="1 2">
    <name type="scientific">Coprococcus catus GD/7</name>
    <dbReference type="NCBI Taxonomy" id="717962"/>
    <lineage>
        <taxon>Bacteria</taxon>
        <taxon>Bacillati</taxon>
        <taxon>Bacillota</taxon>
        <taxon>Clostridia</taxon>
        <taxon>Lachnospirales</taxon>
        <taxon>Lachnospiraceae</taxon>
        <taxon>Coprococcus</taxon>
    </lineage>
</organism>
<reference evidence="1 2" key="1">
    <citation type="submission" date="2010-03" db="EMBL/GenBank/DDBJ databases">
        <title>The genome sequence of Coprococcus catus GD/7.</title>
        <authorList>
            <consortium name="metaHIT consortium -- http://www.metahit.eu/"/>
            <person name="Pajon A."/>
            <person name="Turner K."/>
            <person name="Parkhill J."/>
            <person name="Duncan S."/>
            <person name="Flint H."/>
        </authorList>
    </citation>
    <scope>NUCLEOTIDE SEQUENCE [LARGE SCALE GENOMIC DNA]</scope>
    <source>
        <strain evidence="1 2">GD/7</strain>
    </source>
</reference>
<evidence type="ECO:0000313" key="2">
    <source>
        <dbReference type="Proteomes" id="UP000008798"/>
    </source>
</evidence>
<evidence type="ECO:0000313" key="1">
    <source>
        <dbReference type="EMBL" id="CBK81899.1"/>
    </source>
</evidence>
<gene>
    <name evidence="1" type="ORF">CC1_33670</name>
</gene>
<reference evidence="1 2" key="2">
    <citation type="submission" date="2010-03" db="EMBL/GenBank/DDBJ databases">
        <authorList>
            <person name="Pajon A."/>
        </authorList>
    </citation>
    <scope>NUCLEOTIDE SEQUENCE [LARGE SCALE GENOMIC DNA]</scope>
    <source>
        <strain evidence="1 2">GD/7</strain>
    </source>
</reference>
<accession>D4JC28</accession>
<dbReference type="KEGG" id="cct:CC1_33670"/>